<dbReference type="AlphaFoldDB" id="A0A8D8SSR4"/>
<sequence length="136" mass="15711">MASRSTNLLPTDHRWSADHRLASAENNTIFPTYLMKFSSVVCYGRYAAARLIKIWCLILMCRGFDPPQPRDFFYIQGASMVLFHGLYAGAAHLNRDSVPFSVQYWASYTVFLLKFSLVSFIRIQQIRRNVPFGYLT</sequence>
<feature type="transmembrane region" description="Helical" evidence="1">
    <location>
        <begin position="72"/>
        <end position="90"/>
    </location>
</feature>
<proteinExistence type="predicted"/>
<accession>A0A8D8SSR4</accession>
<dbReference type="EMBL" id="HBUF01230707">
    <property type="protein sequence ID" value="CAG6673222.1"/>
    <property type="molecule type" value="Transcribed_RNA"/>
</dbReference>
<keyword evidence="1" id="KW-0812">Transmembrane</keyword>
<name>A0A8D8SSR4_9HEMI</name>
<protein>
    <submittedName>
        <fullName evidence="2">Uncharacterized protein</fullName>
    </submittedName>
</protein>
<evidence type="ECO:0000313" key="2">
    <source>
        <dbReference type="EMBL" id="CAG6673222.1"/>
    </source>
</evidence>
<reference evidence="2" key="1">
    <citation type="submission" date="2021-05" db="EMBL/GenBank/DDBJ databases">
        <authorList>
            <person name="Alioto T."/>
            <person name="Alioto T."/>
            <person name="Gomez Garrido J."/>
        </authorList>
    </citation>
    <scope>NUCLEOTIDE SEQUENCE</scope>
</reference>
<keyword evidence="1" id="KW-1133">Transmembrane helix</keyword>
<feature type="transmembrane region" description="Helical" evidence="1">
    <location>
        <begin position="102"/>
        <end position="121"/>
    </location>
</feature>
<keyword evidence="1" id="KW-0472">Membrane</keyword>
<evidence type="ECO:0000256" key="1">
    <source>
        <dbReference type="SAM" id="Phobius"/>
    </source>
</evidence>
<organism evidence="2">
    <name type="scientific">Cacopsylla melanoneura</name>
    <dbReference type="NCBI Taxonomy" id="428564"/>
    <lineage>
        <taxon>Eukaryota</taxon>
        <taxon>Metazoa</taxon>
        <taxon>Ecdysozoa</taxon>
        <taxon>Arthropoda</taxon>
        <taxon>Hexapoda</taxon>
        <taxon>Insecta</taxon>
        <taxon>Pterygota</taxon>
        <taxon>Neoptera</taxon>
        <taxon>Paraneoptera</taxon>
        <taxon>Hemiptera</taxon>
        <taxon>Sternorrhyncha</taxon>
        <taxon>Psylloidea</taxon>
        <taxon>Psyllidae</taxon>
        <taxon>Psyllinae</taxon>
        <taxon>Cacopsylla</taxon>
    </lineage>
</organism>